<proteinExistence type="predicted"/>
<dbReference type="GeneID" id="20520909"/>
<dbReference type="KEGG" id="ero:EROM_030020"/>
<dbReference type="RefSeq" id="XP_009264118.1">
    <property type="nucleotide sequence ID" value="XM_009265843.1"/>
</dbReference>
<dbReference type="EMBL" id="CP003520">
    <property type="protein sequence ID" value="AFN82621.1"/>
    <property type="molecule type" value="Genomic_DNA"/>
</dbReference>
<organism evidence="1 2">
    <name type="scientific">Encephalitozoon romaleae (strain SJ-2008)</name>
    <name type="common">Microsporidian parasite</name>
    <dbReference type="NCBI Taxonomy" id="1178016"/>
    <lineage>
        <taxon>Eukaryota</taxon>
        <taxon>Fungi</taxon>
        <taxon>Fungi incertae sedis</taxon>
        <taxon>Microsporidia</taxon>
        <taxon>Unikaryonidae</taxon>
        <taxon>Encephalitozoon</taxon>
    </lineage>
</organism>
<evidence type="ECO:0000313" key="2">
    <source>
        <dbReference type="Proteomes" id="UP000010094"/>
    </source>
</evidence>
<reference evidence="1 2" key="1">
    <citation type="journal article" date="2012" name="Proc. Natl. Acad. Sci. U.S.A.">
        <title>Gain and loss of multiple functionally related, horizontally transferred genes in the reduced genomes of two microsporidian parasites.</title>
        <authorList>
            <person name="Pombert J.-F."/>
            <person name="Selman M."/>
            <person name="Burki F."/>
            <person name="Bardell F.T."/>
            <person name="Farinelli L."/>
            <person name="Solter L.F."/>
            <person name="Whitman D.W."/>
            <person name="Weiss L.M."/>
            <person name="Corradi N."/>
            <person name="Keeling P.J."/>
        </authorList>
    </citation>
    <scope>NUCLEOTIDE SEQUENCE [LARGE SCALE GENOMIC DNA]</scope>
    <source>
        <strain evidence="1 2">SJ-2008</strain>
    </source>
</reference>
<dbReference type="HOGENOM" id="CLU_706022_0_0_1"/>
<dbReference type="VEuPathDB" id="MicrosporidiaDB:EROM_030020"/>
<sequence length="391" mass="44878">MIYVFTLLQILRASNELDGDFNMGLVSKSDIEEIKGSISGLLWSHPSTEFDETSITLTRPGFGVIIEVDPKGWVQELVNTLGEERALLKTREESFHMTMFQVCVEFFKDGYDPNTLPWNIFSVFDDYIKKKLDKMTSSVDVPSCFEIRSCGEVMILGRDYPSHVVARVELKTIKEEMDKIKEKLNVLGYVWIKHFAKALEEKGYGGRITKDMRGIGVEGKGWKFNIGYTASKDYRTHITLGILRCGDPEYEKLTLWANGCVGRKINDTFSDGMGREEINEKTEELNKANENICRKLLEKFELEDLSNYPKLEEQVRNAKEGKKLDVNREVIDEWRRYLISSKLSDIQEKAEKTKGEEVKIIKLKYSTINMSRIQNFEPYSNSFNPAGGSSE</sequence>
<protein>
    <submittedName>
        <fullName evidence="1">Uncharacterized protein</fullName>
    </submittedName>
</protein>
<name>I6ZSN9_ENCRO</name>
<dbReference type="AlphaFoldDB" id="I6ZSN9"/>
<evidence type="ECO:0000313" key="1">
    <source>
        <dbReference type="EMBL" id="AFN82621.1"/>
    </source>
</evidence>
<accession>I6ZSN9</accession>
<gene>
    <name evidence="1" type="ordered locus">EROM_030020</name>
</gene>
<keyword evidence="2" id="KW-1185">Reference proteome</keyword>
<dbReference type="OrthoDB" id="10388351at2759"/>
<dbReference type="Proteomes" id="UP000010094">
    <property type="component" value="Chromosome III"/>
</dbReference>